<feature type="transmembrane region" description="Helical" evidence="10">
    <location>
        <begin position="44"/>
        <end position="70"/>
    </location>
</feature>
<dbReference type="AlphaFoldDB" id="A0AAW1CUW2"/>
<evidence type="ECO:0000256" key="7">
    <source>
        <dbReference type="ARBA" id="ARBA00023136"/>
    </source>
</evidence>
<evidence type="ECO:0000256" key="3">
    <source>
        <dbReference type="ARBA" id="ARBA00022606"/>
    </source>
</evidence>
<accession>A0AAW1CUW2</accession>
<reference evidence="11 12" key="1">
    <citation type="submission" date="2022-12" db="EMBL/GenBank/DDBJ databases">
        <title>Chromosome-level genome assembly of true bugs.</title>
        <authorList>
            <person name="Ma L."/>
            <person name="Li H."/>
        </authorList>
    </citation>
    <scope>NUCLEOTIDE SEQUENCE [LARGE SCALE GENOMIC DNA]</scope>
    <source>
        <strain evidence="11">Lab_2022b</strain>
    </source>
</reference>
<evidence type="ECO:0000256" key="8">
    <source>
        <dbReference type="ARBA" id="ARBA00023170"/>
    </source>
</evidence>
<dbReference type="GO" id="GO:0007165">
    <property type="term" value="P:signal transduction"/>
    <property type="evidence" value="ECO:0007669"/>
    <property type="project" value="UniProtKB-KW"/>
</dbReference>
<keyword evidence="4 10" id="KW-0812">Transmembrane</keyword>
<dbReference type="GO" id="GO:0005549">
    <property type="term" value="F:odorant binding"/>
    <property type="evidence" value="ECO:0007669"/>
    <property type="project" value="InterPro"/>
</dbReference>
<name>A0AAW1CUW2_9HEMI</name>
<dbReference type="GO" id="GO:0005886">
    <property type="term" value="C:plasma membrane"/>
    <property type="evidence" value="ECO:0007669"/>
    <property type="project" value="UniProtKB-SubCell"/>
</dbReference>
<comment type="subcellular location">
    <subcellularLocation>
        <location evidence="1">Cell membrane</location>
        <topology evidence="1">Multi-pass membrane protein</topology>
    </subcellularLocation>
</comment>
<dbReference type="GO" id="GO:0004984">
    <property type="term" value="F:olfactory receptor activity"/>
    <property type="evidence" value="ECO:0007669"/>
    <property type="project" value="InterPro"/>
</dbReference>
<feature type="transmembrane region" description="Helical" evidence="10">
    <location>
        <begin position="167"/>
        <end position="191"/>
    </location>
</feature>
<keyword evidence="9" id="KW-0807">Transducer</keyword>
<sequence>MANFFRRLLCQIFYSSSIENIDFVDILPVPGYLPFELNSWSRYIWVNIFQFLVAINMVTAHVSMLITFVIHAKLLSEQYEILSIFIEETFKFDENFDEIELNKGNIYERQKFIDRRVKVFTEQHIALLKYSNLFQEMYSLFLLLFAVSSGAMVCTVAYIITDPKSTTMMLIIGIVCIFLTEVIIIGTYCWFGQLITDKSLAISEVIYCIPWYNQSLSVQKSILNILTLANQKRIIKGGGVQEFSMKGLNEVCGFCCKFLCLYFG</sequence>
<keyword evidence="2" id="KW-1003">Cell membrane</keyword>
<evidence type="ECO:0000256" key="4">
    <source>
        <dbReference type="ARBA" id="ARBA00022692"/>
    </source>
</evidence>
<evidence type="ECO:0000256" key="1">
    <source>
        <dbReference type="ARBA" id="ARBA00004651"/>
    </source>
</evidence>
<organism evidence="11 12">
    <name type="scientific">Rhynocoris fuscipes</name>
    <dbReference type="NCBI Taxonomy" id="488301"/>
    <lineage>
        <taxon>Eukaryota</taxon>
        <taxon>Metazoa</taxon>
        <taxon>Ecdysozoa</taxon>
        <taxon>Arthropoda</taxon>
        <taxon>Hexapoda</taxon>
        <taxon>Insecta</taxon>
        <taxon>Pterygota</taxon>
        <taxon>Neoptera</taxon>
        <taxon>Paraneoptera</taxon>
        <taxon>Hemiptera</taxon>
        <taxon>Heteroptera</taxon>
        <taxon>Panheteroptera</taxon>
        <taxon>Cimicomorpha</taxon>
        <taxon>Reduviidae</taxon>
        <taxon>Harpactorinae</taxon>
        <taxon>Harpactorini</taxon>
        <taxon>Rhynocoris</taxon>
    </lineage>
</organism>
<keyword evidence="3" id="KW-0716">Sensory transduction</keyword>
<comment type="caution">
    <text evidence="11">The sequence shown here is derived from an EMBL/GenBank/DDBJ whole genome shotgun (WGS) entry which is preliminary data.</text>
</comment>
<evidence type="ECO:0000256" key="10">
    <source>
        <dbReference type="SAM" id="Phobius"/>
    </source>
</evidence>
<evidence type="ECO:0000256" key="5">
    <source>
        <dbReference type="ARBA" id="ARBA00022725"/>
    </source>
</evidence>
<keyword evidence="12" id="KW-1185">Reference proteome</keyword>
<evidence type="ECO:0000256" key="2">
    <source>
        <dbReference type="ARBA" id="ARBA00022475"/>
    </source>
</evidence>
<evidence type="ECO:0000256" key="9">
    <source>
        <dbReference type="ARBA" id="ARBA00023224"/>
    </source>
</evidence>
<keyword evidence="8" id="KW-0675">Receptor</keyword>
<evidence type="ECO:0000313" key="12">
    <source>
        <dbReference type="Proteomes" id="UP001461498"/>
    </source>
</evidence>
<evidence type="ECO:0000313" key="11">
    <source>
        <dbReference type="EMBL" id="KAK9500049.1"/>
    </source>
</evidence>
<dbReference type="Pfam" id="PF02949">
    <property type="entry name" value="7tm_6"/>
    <property type="match status" value="1"/>
</dbReference>
<dbReference type="Proteomes" id="UP001461498">
    <property type="component" value="Unassembled WGS sequence"/>
</dbReference>
<proteinExistence type="predicted"/>
<keyword evidence="5" id="KW-0552">Olfaction</keyword>
<gene>
    <name evidence="11" type="ORF">O3M35_001390</name>
</gene>
<dbReference type="PANTHER" id="PTHR21137">
    <property type="entry name" value="ODORANT RECEPTOR"/>
    <property type="match status" value="1"/>
</dbReference>
<evidence type="ECO:0000256" key="6">
    <source>
        <dbReference type="ARBA" id="ARBA00022989"/>
    </source>
</evidence>
<dbReference type="EMBL" id="JAPXFL010000010">
    <property type="protein sequence ID" value="KAK9500049.1"/>
    <property type="molecule type" value="Genomic_DNA"/>
</dbReference>
<protein>
    <submittedName>
        <fullName evidence="11">Uncharacterized protein</fullName>
    </submittedName>
</protein>
<keyword evidence="7 10" id="KW-0472">Membrane</keyword>
<dbReference type="PANTHER" id="PTHR21137:SF35">
    <property type="entry name" value="ODORANT RECEPTOR 19A-RELATED"/>
    <property type="match status" value="1"/>
</dbReference>
<feature type="transmembrane region" description="Helical" evidence="10">
    <location>
        <begin position="138"/>
        <end position="161"/>
    </location>
</feature>
<keyword evidence="6 10" id="KW-1133">Transmembrane helix</keyword>
<dbReference type="InterPro" id="IPR004117">
    <property type="entry name" value="7tm6_olfct_rcpt"/>
</dbReference>